<evidence type="ECO:0000259" key="8">
    <source>
        <dbReference type="PROSITE" id="PS52029"/>
    </source>
</evidence>
<keyword evidence="5 7" id="KW-0573">Peptidoglycan synthesis</keyword>
<organism evidence="9 10">
    <name type="scientific">Methylomarinovum tepidoasis</name>
    <dbReference type="NCBI Taxonomy" id="2840183"/>
    <lineage>
        <taxon>Bacteria</taxon>
        <taxon>Pseudomonadati</taxon>
        <taxon>Pseudomonadota</taxon>
        <taxon>Gammaproteobacteria</taxon>
        <taxon>Methylococcales</taxon>
        <taxon>Methylothermaceae</taxon>
        <taxon>Methylomarinovum</taxon>
    </lineage>
</organism>
<dbReference type="PROSITE" id="PS52029">
    <property type="entry name" value="LD_TPASE"/>
    <property type="match status" value="1"/>
</dbReference>
<dbReference type="PANTHER" id="PTHR41533:SF2">
    <property type="entry name" value="BLR7131 PROTEIN"/>
    <property type="match status" value="1"/>
</dbReference>
<reference evidence="10" key="1">
    <citation type="journal article" date="2024" name="Int. J. Syst. Evol. Microbiol.">
        <title>Methylomarinovum tepidoasis sp. nov., a moderately thermophilic methanotroph of the family Methylothermaceae isolated from a deep-sea hydrothermal field.</title>
        <authorList>
            <person name="Hirayama H."/>
            <person name="Takaki Y."/>
            <person name="Abe M."/>
            <person name="Miyazaki M."/>
            <person name="Uematsu K."/>
            <person name="Matsui Y."/>
            <person name="Takai K."/>
        </authorList>
    </citation>
    <scope>NUCLEOTIDE SEQUENCE [LARGE SCALE GENOMIC DNA]</scope>
    <source>
        <strain evidence="10">IN45</strain>
    </source>
</reference>
<accession>A0AAU9CTQ9</accession>
<evidence type="ECO:0000256" key="1">
    <source>
        <dbReference type="ARBA" id="ARBA00004752"/>
    </source>
</evidence>
<dbReference type="Gene3D" id="2.40.440.10">
    <property type="entry name" value="L,D-transpeptidase catalytic domain-like"/>
    <property type="match status" value="1"/>
</dbReference>
<evidence type="ECO:0000256" key="3">
    <source>
        <dbReference type="ARBA" id="ARBA00022679"/>
    </source>
</evidence>
<dbReference type="Proteomes" id="UP001321450">
    <property type="component" value="Chromosome"/>
</dbReference>
<dbReference type="EMBL" id="AP024718">
    <property type="protein sequence ID" value="BCX88000.1"/>
    <property type="molecule type" value="Genomic_DNA"/>
</dbReference>
<dbReference type="InterPro" id="IPR052905">
    <property type="entry name" value="LD-transpeptidase_YkuD-like"/>
</dbReference>
<dbReference type="Pfam" id="PF03734">
    <property type="entry name" value="YkuD"/>
    <property type="match status" value="1"/>
</dbReference>
<dbReference type="InterPro" id="IPR005490">
    <property type="entry name" value="LD_TPept_cat_dom"/>
</dbReference>
<dbReference type="PANTHER" id="PTHR41533">
    <property type="entry name" value="L,D-TRANSPEPTIDASE HI_1667-RELATED"/>
    <property type="match status" value="1"/>
</dbReference>
<dbReference type="GO" id="GO:0008360">
    <property type="term" value="P:regulation of cell shape"/>
    <property type="evidence" value="ECO:0007669"/>
    <property type="project" value="UniProtKB-UniRule"/>
</dbReference>
<evidence type="ECO:0000313" key="9">
    <source>
        <dbReference type="EMBL" id="BCX88000.1"/>
    </source>
</evidence>
<dbReference type="Pfam" id="PF01471">
    <property type="entry name" value="PG_binding_1"/>
    <property type="match status" value="1"/>
</dbReference>
<dbReference type="GO" id="GO:0009252">
    <property type="term" value="P:peptidoglycan biosynthetic process"/>
    <property type="evidence" value="ECO:0007669"/>
    <property type="project" value="UniProtKB-KW"/>
</dbReference>
<keyword evidence="6 7" id="KW-0961">Cell wall biogenesis/degradation</keyword>
<feature type="active site" description="Nucleophile" evidence="7">
    <location>
        <position position="449"/>
    </location>
</feature>
<evidence type="ECO:0000313" key="10">
    <source>
        <dbReference type="Proteomes" id="UP001321450"/>
    </source>
</evidence>
<comment type="pathway">
    <text evidence="1 7">Cell wall biogenesis; peptidoglycan biosynthesis.</text>
</comment>
<comment type="similarity">
    <text evidence="2">Belongs to the YkuD family.</text>
</comment>
<proteinExistence type="inferred from homology"/>
<feature type="domain" description="L,D-TPase catalytic" evidence="8">
    <location>
        <begin position="297"/>
        <end position="478"/>
    </location>
</feature>
<evidence type="ECO:0000256" key="6">
    <source>
        <dbReference type="ARBA" id="ARBA00023316"/>
    </source>
</evidence>
<dbReference type="GO" id="GO:0071555">
    <property type="term" value="P:cell wall organization"/>
    <property type="evidence" value="ECO:0007669"/>
    <property type="project" value="UniProtKB-UniRule"/>
</dbReference>
<dbReference type="Pfam" id="PF20142">
    <property type="entry name" value="Scaffold"/>
    <property type="match status" value="1"/>
</dbReference>
<dbReference type="GO" id="GO:0004180">
    <property type="term" value="F:carboxypeptidase activity"/>
    <property type="evidence" value="ECO:0007669"/>
    <property type="project" value="UniProtKB-ARBA"/>
</dbReference>
<dbReference type="Gene3D" id="1.10.101.10">
    <property type="entry name" value="PGBD-like superfamily/PGBD"/>
    <property type="match status" value="1"/>
</dbReference>
<sequence>MTDLFRSASAWGCFLWLLAGTALGGLSPATIEQRFELVAGDHILQVASERVTEPQLLTAVYEQAGFRPFWDRPQMLRALRAWIERAGDEGLNPDDYHRTRLAQGKLAPLDRELLATDAFLTLALHLATGKADPGRLFPGWNFAPRVSLPLSPARLTAVLAQGEISAYLQELLPTGGYAALREAFLRYRRLARQGGWPALPPGKSLRLGERGERVAILRRRLIVSGDLAPGDAGEDSLFDEALEAAVRRFQTRHFLEADGVVGRRTRQALNVPAGRRAAQLRVNLERLRWLHYALPRTYLRVEVPAFRLRWIEGGRTIWQAAVQVGRPRFPTPIFHDRITYLVFNPTWTVPRSIARRELAPRLVQDPAGFLQRHHMDLLTPDGQVVDPATVDWTAITPRNFPYILRQRPGPDNALGRVKFMFPNRYHVYLHDTPSQALFHKPRRAFSHGCVRVAHALELAQALLHANGPGWDRQRIEALLAQGETRPIVLERPMPIYLLYLTAAVDAEGQVEFRPDLYRRDGEVLRALGEEAAEKAVALSLVEN</sequence>
<dbReference type="SUPFAM" id="SSF141523">
    <property type="entry name" value="L,D-transpeptidase catalytic domain-like"/>
    <property type="match status" value="1"/>
</dbReference>
<evidence type="ECO:0000256" key="2">
    <source>
        <dbReference type="ARBA" id="ARBA00005992"/>
    </source>
</evidence>
<dbReference type="SUPFAM" id="SSF47090">
    <property type="entry name" value="PGBD-like"/>
    <property type="match status" value="1"/>
</dbReference>
<dbReference type="InterPro" id="IPR036365">
    <property type="entry name" value="PGBD-like_sf"/>
</dbReference>
<dbReference type="KEGG" id="meiy:MIN45_P0367"/>
<evidence type="ECO:0000256" key="4">
    <source>
        <dbReference type="ARBA" id="ARBA00022960"/>
    </source>
</evidence>
<gene>
    <name evidence="9" type="ORF">MIN45_P0367</name>
</gene>
<dbReference type="InterPro" id="IPR002477">
    <property type="entry name" value="Peptidoglycan-bd-like"/>
</dbReference>
<dbReference type="CDD" id="cd16913">
    <property type="entry name" value="YkuD_like"/>
    <property type="match status" value="1"/>
</dbReference>
<dbReference type="AlphaFoldDB" id="A0AAU9CTQ9"/>
<dbReference type="GO" id="GO:0016740">
    <property type="term" value="F:transferase activity"/>
    <property type="evidence" value="ECO:0007669"/>
    <property type="project" value="UniProtKB-KW"/>
</dbReference>
<protein>
    <submittedName>
        <fullName evidence="9">L,D-transpeptidase YcbB</fullName>
    </submittedName>
</protein>
<feature type="active site" description="Proton donor/acceptor" evidence="7">
    <location>
        <position position="430"/>
    </location>
</feature>
<dbReference type="InterPro" id="IPR045380">
    <property type="entry name" value="LD_TPept_scaffold_dom"/>
</dbReference>
<evidence type="ECO:0000256" key="5">
    <source>
        <dbReference type="ARBA" id="ARBA00022984"/>
    </source>
</evidence>
<name>A0AAU9CTQ9_9GAMM</name>
<keyword evidence="3" id="KW-0808">Transferase</keyword>
<keyword evidence="4 7" id="KW-0133">Cell shape</keyword>
<dbReference type="InterPro" id="IPR038063">
    <property type="entry name" value="Transpep_catalytic_dom"/>
</dbReference>
<keyword evidence="10" id="KW-1185">Reference proteome</keyword>
<dbReference type="InterPro" id="IPR036366">
    <property type="entry name" value="PGBDSf"/>
</dbReference>
<evidence type="ECO:0000256" key="7">
    <source>
        <dbReference type="PROSITE-ProRule" id="PRU01373"/>
    </source>
</evidence>